<dbReference type="EMBL" id="WHWB01034793">
    <property type="protein sequence ID" value="KAJ7404019.1"/>
    <property type="molecule type" value="Genomic_DNA"/>
</dbReference>
<evidence type="ECO:0000313" key="2">
    <source>
        <dbReference type="Proteomes" id="UP001145742"/>
    </source>
</evidence>
<dbReference type="Proteomes" id="UP001145742">
    <property type="component" value="Unassembled WGS sequence"/>
</dbReference>
<organism evidence="1 2">
    <name type="scientific">Willisornis vidua</name>
    <name type="common">Xingu scale-backed antbird</name>
    <dbReference type="NCBI Taxonomy" id="1566151"/>
    <lineage>
        <taxon>Eukaryota</taxon>
        <taxon>Metazoa</taxon>
        <taxon>Chordata</taxon>
        <taxon>Craniata</taxon>
        <taxon>Vertebrata</taxon>
        <taxon>Euteleostomi</taxon>
        <taxon>Archelosauria</taxon>
        <taxon>Archosauria</taxon>
        <taxon>Dinosauria</taxon>
        <taxon>Saurischia</taxon>
        <taxon>Theropoda</taxon>
        <taxon>Coelurosauria</taxon>
        <taxon>Aves</taxon>
        <taxon>Neognathae</taxon>
        <taxon>Neoaves</taxon>
        <taxon>Telluraves</taxon>
        <taxon>Australaves</taxon>
        <taxon>Passeriformes</taxon>
        <taxon>Thamnophilidae</taxon>
        <taxon>Willisornis</taxon>
    </lineage>
</organism>
<sequence>MNLRLETIYYIHFQFPLFEKDMNRVGRVQRRATKPRRTVSVLSDDKTMTLCRSWRRVIELEAAATGLKLCRLQQSVNSKAPLLACPIWSLDRRGPADAETEETIKGSLTASYGAKKDHLSSSRHVEELNTVLSTASELNTDWFEKLEKGDVSVGISLFLQM</sequence>
<keyword evidence="2" id="KW-1185">Reference proteome</keyword>
<proteinExistence type="predicted"/>
<evidence type="ECO:0000313" key="1">
    <source>
        <dbReference type="EMBL" id="KAJ7404019.1"/>
    </source>
</evidence>
<protein>
    <submittedName>
        <fullName evidence="1">Uncharacterized protein</fullName>
    </submittedName>
</protein>
<comment type="caution">
    <text evidence="1">The sequence shown here is derived from an EMBL/GenBank/DDBJ whole genome shotgun (WGS) entry which is preliminary data.</text>
</comment>
<reference evidence="1" key="1">
    <citation type="submission" date="2019-10" db="EMBL/GenBank/DDBJ databases">
        <authorList>
            <person name="Soares A.E.R."/>
            <person name="Aleixo A."/>
            <person name="Schneider P."/>
            <person name="Miyaki C.Y."/>
            <person name="Schneider M.P."/>
            <person name="Mello C."/>
            <person name="Vasconcelos A.T.R."/>
        </authorList>
    </citation>
    <scope>NUCLEOTIDE SEQUENCE</scope>
    <source>
        <tissue evidence="1">Muscle</tissue>
    </source>
</reference>
<accession>A0ABQ9CKC6</accession>
<gene>
    <name evidence="1" type="ORF">WISP_147844</name>
</gene>
<name>A0ABQ9CKC6_9PASS</name>